<dbReference type="PANTHER" id="PTHR36150">
    <property type="entry name" value="DNA GYRASE INHIBITOR YACG"/>
    <property type="match status" value="1"/>
</dbReference>
<name>A0A150RAN5_SORCE</name>
<dbReference type="InterPro" id="IPR013088">
    <property type="entry name" value="Znf_NHR/GATA"/>
</dbReference>
<proteinExistence type="inferred from homology"/>
<sequence>MPAKDAATLRRMGALAGARCPICRKAAGPRPENPAFPFCSPQCKLVDLGRWLEGSYRVPGPPVSSTDAESLESMGRVDGLDGNTQEEDE</sequence>
<dbReference type="Gene3D" id="3.30.50.10">
    <property type="entry name" value="Erythroid Transcription Factor GATA-1, subunit A"/>
    <property type="match status" value="1"/>
</dbReference>
<accession>A0A150RAN5</accession>
<evidence type="ECO:0000313" key="4">
    <source>
        <dbReference type="EMBL" id="KYF77183.1"/>
    </source>
</evidence>
<feature type="region of interest" description="Disordered" evidence="3">
    <location>
        <begin position="56"/>
        <end position="89"/>
    </location>
</feature>
<dbReference type="GO" id="GO:0006355">
    <property type="term" value="P:regulation of DNA-templated transcription"/>
    <property type="evidence" value="ECO:0007669"/>
    <property type="project" value="InterPro"/>
</dbReference>
<dbReference type="EMBL" id="JEMB01002932">
    <property type="protein sequence ID" value="KYF77183.1"/>
    <property type="molecule type" value="Genomic_DNA"/>
</dbReference>
<evidence type="ECO:0000256" key="2">
    <source>
        <dbReference type="ARBA" id="ARBA00022833"/>
    </source>
</evidence>
<dbReference type="Pfam" id="PF03884">
    <property type="entry name" value="YacG"/>
    <property type="match status" value="1"/>
</dbReference>
<dbReference type="AlphaFoldDB" id="A0A150RAN5"/>
<dbReference type="SUPFAM" id="SSF57716">
    <property type="entry name" value="Glucocorticoid receptor-like (DNA-binding domain)"/>
    <property type="match status" value="1"/>
</dbReference>
<organism evidence="4 5">
    <name type="scientific">Sorangium cellulosum</name>
    <name type="common">Polyangium cellulosum</name>
    <dbReference type="NCBI Taxonomy" id="56"/>
    <lineage>
        <taxon>Bacteria</taxon>
        <taxon>Pseudomonadati</taxon>
        <taxon>Myxococcota</taxon>
        <taxon>Polyangia</taxon>
        <taxon>Polyangiales</taxon>
        <taxon>Polyangiaceae</taxon>
        <taxon>Sorangium</taxon>
    </lineage>
</organism>
<reference evidence="4 5" key="1">
    <citation type="submission" date="2014-02" db="EMBL/GenBank/DDBJ databases">
        <title>The small core and large imbalanced accessory genome model reveals a collaborative survival strategy of Sorangium cellulosum strains in nature.</title>
        <authorList>
            <person name="Han K."/>
            <person name="Peng R."/>
            <person name="Blom J."/>
            <person name="Li Y.-Z."/>
        </authorList>
    </citation>
    <scope>NUCLEOTIDE SEQUENCE [LARGE SCALE GENOMIC DNA]</scope>
    <source>
        <strain evidence="4 5">So0011-07</strain>
    </source>
</reference>
<comment type="caution">
    <text evidence="4">The sequence shown here is derived from an EMBL/GenBank/DDBJ whole genome shotgun (WGS) entry which is preliminary data.</text>
</comment>
<protein>
    <submittedName>
        <fullName evidence="4">Uncharacterized protein</fullName>
    </submittedName>
</protein>
<evidence type="ECO:0000313" key="5">
    <source>
        <dbReference type="Proteomes" id="UP000075635"/>
    </source>
</evidence>
<evidence type="ECO:0000256" key="1">
    <source>
        <dbReference type="ARBA" id="ARBA00022723"/>
    </source>
</evidence>
<evidence type="ECO:0000256" key="3">
    <source>
        <dbReference type="SAM" id="MobiDB-lite"/>
    </source>
</evidence>
<keyword evidence="1" id="KW-0479">Metal-binding</keyword>
<dbReference type="GO" id="GO:0008270">
    <property type="term" value="F:zinc ion binding"/>
    <property type="evidence" value="ECO:0007669"/>
    <property type="project" value="InterPro"/>
</dbReference>
<dbReference type="HAMAP" id="MF_00649">
    <property type="entry name" value="DNA_gyrase_inhibitor_YacG"/>
    <property type="match status" value="1"/>
</dbReference>
<gene>
    <name evidence="4" type="ORF">BE17_41750</name>
</gene>
<dbReference type="InterPro" id="IPR005584">
    <property type="entry name" value="DNA_gyrase_inhibitor_YacG"/>
</dbReference>
<keyword evidence="2" id="KW-0862">Zinc</keyword>
<dbReference type="PANTHER" id="PTHR36150:SF1">
    <property type="entry name" value="DNA GYRASE INHIBITOR YACG"/>
    <property type="match status" value="1"/>
</dbReference>
<dbReference type="Proteomes" id="UP000075635">
    <property type="component" value="Unassembled WGS sequence"/>
</dbReference>